<dbReference type="Proteomes" id="UP000886653">
    <property type="component" value="Unassembled WGS sequence"/>
</dbReference>
<evidence type="ECO:0000313" key="1">
    <source>
        <dbReference type="EMBL" id="KAG0150652.1"/>
    </source>
</evidence>
<comment type="caution">
    <text evidence="1">The sequence shown here is derived from an EMBL/GenBank/DDBJ whole genome shotgun (WGS) entry which is preliminary data.</text>
</comment>
<protein>
    <submittedName>
        <fullName evidence="1">Uncharacterized protein</fullName>
    </submittedName>
</protein>
<keyword evidence="2" id="KW-1185">Reference proteome</keyword>
<dbReference type="AlphaFoldDB" id="A0A9P6TFR2"/>
<gene>
    <name evidence="1" type="ORF">CROQUDRAFT_87847</name>
</gene>
<evidence type="ECO:0000313" key="2">
    <source>
        <dbReference type="Proteomes" id="UP000886653"/>
    </source>
</evidence>
<reference evidence="1" key="1">
    <citation type="submission" date="2013-11" db="EMBL/GenBank/DDBJ databases">
        <title>Genome sequence of the fusiform rust pathogen reveals effectors for host alternation and coevolution with pine.</title>
        <authorList>
            <consortium name="DOE Joint Genome Institute"/>
            <person name="Smith K."/>
            <person name="Pendleton A."/>
            <person name="Kubisiak T."/>
            <person name="Anderson C."/>
            <person name="Salamov A."/>
            <person name="Aerts A."/>
            <person name="Riley R."/>
            <person name="Clum A."/>
            <person name="Lindquist E."/>
            <person name="Ence D."/>
            <person name="Campbell M."/>
            <person name="Kronenberg Z."/>
            <person name="Feau N."/>
            <person name="Dhillon B."/>
            <person name="Hamelin R."/>
            <person name="Burleigh J."/>
            <person name="Smith J."/>
            <person name="Yandell M."/>
            <person name="Nelson C."/>
            <person name="Grigoriev I."/>
            <person name="Davis J."/>
        </authorList>
    </citation>
    <scope>NUCLEOTIDE SEQUENCE</scope>
    <source>
        <strain evidence="1">G11</strain>
    </source>
</reference>
<sequence length="60" mass="6573">MADYAGLGCWDDVCSQGRVKSFAQDPAAQWSRKYDPLELQLPEGVVFTTPAMYAESLSAT</sequence>
<organism evidence="1 2">
    <name type="scientific">Cronartium quercuum f. sp. fusiforme G11</name>
    <dbReference type="NCBI Taxonomy" id="708437"/>
    <lineage>
        <taxon>Eukaryota</taxon>
        <taxon>Fungi</taxon>
        <taxon>Dikarya</taxon>
        <taxon>Basidiomycota</taxon>
        <taxon>Pucciniomycotina</taxon>
        <taxon>Pucciniomycetes</taxon>
        <taxon>Pucciniales</taxon>
        <taxon>Coleosporiaceae</taxon>
        <taxon>Cronartium</taxon>
    </lineage>
</organism>
<name>A0A9P6TFR2_9BASI</name>
<dbReference type="EMBL" id="MU167218">
    <property type="protein sequence ID" value="KAG0150652.1"/>
    <property type="molecule type" value="Genomic_DNA"/>
</dbReference>
<proteinExistence type="predicted"/>
<accession>A0A9P6TFR2</accession>